<dbReference type="InterPro" id="IPR036280">
    <property type="entry name" value="Multihaem_cyt_sf"/>
</dbReference>
<dbReference type="Pfam" id="PF22289">
    <property type="entry name" value="DmmA-like_C"/>
    <property type="match status" value="1"/>
</dbReference>
<dbReference type="AlphaFoldDB" id="A0A9C7GCM7"/>
<feature type="domain" description="Dimethylamine monooxygenase subunit DmmA-like C-terminal" evidence="1">
    <location>
        <begin position="107"/>
        <end position="149"/>
    </location>
</feature>
<keyword evidence="3" id="KW-1185">Reference proteome</keyword>
<reference evidence="2" key="1">
    <citation type="submission" date="2021-10" db="EMBL/GenBank/DDBJ databases">
        <authorList>
            <person name="Criscuolo A."/>
        </authorList>
    </citation>
    <scope>NUCLEOTIDE SEQUENCE</scope>
    <source>
        <strain evidence="2">CIP111885</strain>
    </source>
</reference>
<accession>A0A9C7GCM7</accession>
<sequence>MKNQPIFVQSKRKYLFLADQKGLTILNPIIEQAIINNDSFEVVFLGKQKEFLHTDIAHWLSQQKMGTYLYVCLPWKELHPIKLKIEEVGFSEEEYQWFGHGDKSKNVFCCRCHEITEVANGEVEINCQYCHLLLEVSDHYSALRHAYLGYVAKL</sequence>
<name>A0A9C7GCM7_9BACI</name>
<dbReference type="Proteomes" id="UP000789845">
    <property type="component" value="Unassembled WGS sequence"/>
</dbReference>
<evidence type="ECO:0000313" key="2">
    <source>
        <dbReference type="EMBL" id="CAG9609969.1"/>
    </source>
</evidence>
<dbReference type="InterPro" id="IPR048037">
    <property type="entry name" value="DmmA-like_C"/>
</dbReference>
<gene>
    <name evidence="2" type="ORF">NEOCIP111885_03712</name>
</gene>
<evidence type="ECO:0000313" key="3">
    <source>
        <dbReference type="Proteomes" id="UP000789845"/>
    </source>
</evidence>
<organism evidence="2 3">
    <name type="scientific">Pseudoneobacillus rhizosphaerae</name>
    <dbReference type="NCBI Taxonomy" id="2880968"/>
    <lineage>
        <taxon>Bacteria</taxon>
        <taxon>Bacillati</taxon>
        <taxon>Bacillota</taxon>
        <taxon>Bacilli</taxon>
        <taxon>Bacillales</taxon>
        <taxon>Bacillaceae</taxon>
        <taxon>Pseudoneobacillus</taxon>
    </lineage>
</organism>
<protein>
    <recommendedName>
        <fullName evidence="1">Dimethylamine monooxygenase subunit DmmA-like C-terminal domain-containing protein</fullName>
    </recommendedName>
</protein>
<dbReference type="SUPFAM" id="SSF48695">
    <property type="entry name" value="Multiheme cytochromes"/>
    <property type="match status" value="1"/>
</dbReference>
<proteinExistence type="predicted"/>
<evidence type="ECO:0000259" key="1">
    <source>
        <dbReference type="Pfam" id="PF22289"/>
    </source>
</evidence>
<comment type="caution">
    <text evidence="2">The sequence shown here is derived from an EMBL/GenBank/DDBJ whole genome shotgun (WGS) entry which is preliminary data.</text>
</comment>
<dbReference type="RefSeq" id="WP_230498195.1">
    <property type="nucleotide sequence ID" value="NZ_CAKJTG010000026.1"/>
</dbReference>
<dbReference type="EMBL" id="CAKJTG010000026">
    <property type="protein sequence ID" value="CAG9609969.1"/>
    <property type="molecule type" value="Genomic_DNA"/>
</dbReference>